<comment type="subcellular location">
    <subcellularLocation>
        <location evidence="1">Membrane</location>
        <topology evidence="1">Multi-pass membrane protein</topology>
    </subcellularLocation>
</comment>
<feature type="transmembrane region" description="Helical" evidence="5">
    <location>
        <begin position="339"/>
        <end position="358"/>
    </location>
</feature>
<dbReference type="PANTHER" id="PTHR11132">
    <property type="entry name" value="SOLUTE CARRIER FAMILY 35"/>
    <property type="match status" value="1"/>
</dbReference>
<proteinExistence type="predicted"/>
<evidence type="ECO:0000313" key="8">
    <source>
        <dbReference type="Proteomes" id="UP000000709"/>
    </source>
</evidence>
<feature type="transmembrane region" description="Helical" evidence="5">
    <location>
        <begin position="246"/>
        <end position="267"/>
    </location>
</feature>
<feature type="transmembrane region" description="Helical" evidence="5">
    <location>
        <begin position="206"/>
        <end position="225"/>
    </location>
</feature>
<feature type="domain" description="Sugar phosphate transporter" evidence="6">
    <location>
        <begin position="29"/>
        <end position="357"/>
    </location>
</feature>
<dbReference type="OMA" id="WLMKSFP"/>
<feature type="transmembrane region" description="Helical" evidence="5">
    <location>
        <begin position="279"/>
        <end position="300"/>
    </location>
</feature>
<feature type="transmembrane region" description="Helical" evidence="5">
    <location>
        <begin position="28"/>
        <end position="46"/>
    </location>
</feature>
<dbReference type="GO" id="GO:0015786">
    <property type="term" value="P:UDP-glucose transmembrane transport"/>
    <property type="evidence" value="ECO:0007669"/>
    <property type="project" value="EnsemblFungi"/>
</dbReference>
<dbReference type="HOGENOM" id="CLU_022332_1_1_1"/>
<dbReference type="InterPro" id="IPR004853">
    <property type="entry name" value="Sugar_P_trans_dom"/>
</dbReference>
<dbReference type="FunCoup" id="G3AUV4">
    <property type="interactions" value="702"/>
</dbReference>
<keyword evidence="8" id="KW-1185">Reference proteome</keyword>
<dbReference type="AlphaFoldDB" id="G3AUV4"/>
<feature type="transmembrane region" description="Helical" evidence="5">
    <location>
        <begin position="176"/>
        <end position="194"/>
    </location>
</feature>
<organism evidence="8">
    <name type="scientific">Spathaspora passalidarum (strain NRRL Y-27907 / 11-Y1)</name>
    <dbReference type="NCBI Taxonomy" id="619300"/>
    <lineage>
        <taxon>Eukaryota</taxon>
        <taxon>Fungi</taxon>
        <taxon>Dikarya</taxon>
        <taxon>Ascomycota</taxon>
        <taxon>Saccharomycotina</taxon>
        <taxon>Pichiomycetes</taxon>
        <taxon>Debaryomycetaceae</taxon>
        <taxon>Spathaspora</taxon>
    </lineage>
</organism>
<keyword evidence="2 5" id="KW-0812">Transmembrane</keyword>
<evidence type="ECO:0000256" key="1">
    <source>
        <dbReference type="ARBA" id="ARBA00004141"/>
    </source>
</evidence>
<dbReference type="EMBL" id="GL996506">
    <property type="protein sequence ID" value="EGW30045.1"/>
    <property type="molecule type" value="Genomic_DNA"/>
</dbReference>
<dbReference type="GeneID" id="18870592"/>
<accession>G3AUV4</accession>
<sequence length="383" mass="42683">MSKSSHSRKNSDPEPLHASTAGHNGKAALFYIAGWYTFSLSINIYNKWMFGPGLGFRFPLFITSFHQLCLAVLSTLTLYFVPEMRPRIGANHALPQHSHVDDATIRKASFYQSVHIDFRVYVRQMVPCALTSAGDIGLSNVAVSLLSLSLYTILKSSSLMFVLLFGLLFRLEKFNWRLIVIVLVMTVSVTLMTAKPDNIDTSTKGGVYSTLGITLAISAAMLSGLRWSFTQILLKKNPYTPNSIATIFYVSPCMFLALFLLGCYVEGWGNFTSAPIWEIKGVFTTIGLLIIPGVFAFLMMSCEFMLLKVAHLITLSVAGSFKELLTIAVSAAVFGDRLSSLNCVGLVLTFCDVMWYNYYRYIAKTKPQGYTALKEERVEMQKM</sequence>
<name>G3AUV4_SPAPN</name>
<evidence type="ECO:0000256" key="4">
    <source>
        <dbReference type="ARBA" id="ARBA00023136"/>
    </source>
</evidence>
<evidence type="ECO:0000313" key="7">
    <source>
        <dbReference type="EMBL" id="EGW30045.1"/>
    </source>
</evidence>
<dbReference type="KEGG" id="spaa:SPAPADRAFT_144040"/>
<evidence type="ECO:0000256" key="5">
    <source>
        <dbReference type="SAM" id="Phobius"/>
    </source>
</evidence>
<feature type="transmembrane region" description="Helical" evidence="5">
    <location>
        <begin position="312"/>
        <end position="333"/>
    </location>
</feature>
<protein>
    <recommendedName>
        <fullName evidence="6">Sugar phosphate transporter domain-containing protein</fullName>
    </recommendedName>
</protein>
<evidence type="ECO:0000256" key="2">
    <source>
        <dbReference type="ARBA" id="ARBA00022692"/>
    </source>
</evidence>
<gene>
    <name evidence="7" type="ORF">SPAPADRAFT_144040</name>
</gene>
<dbReference type="InParanoid" id="G3AUV4"/>
<keyword evidence="3 5" id="KW-1133">Transmembrane helix</keyword>
<dbReference type="RefSeq" id="XP_007377811.1">
    <property type="nucleotide sequence ID" value="XM_007377749.1"/>
</dbReference>
<feature type="transmembrane region" description="Helical" evidence="5">
    <location>
        <begin position="148"/>
        <end position="169"/>
    </location>
</feature>
<dbReference type="Proteomes" id="UP000000709">
    <property type="component" value="Unassembled WGS sequence"/>
</dbReference>
<reference evidence="7 8" key="1">
    <citation type="journal article" date="2011" name="Proc. Natl. Acad. Sci. U.S.A.">
        <title>Comparative genomics of xylose-fermenting fungi for enhanced biofuel production.</title>
        <authorList>
            <person name="Wohlbach D.J."/>
            <person name="Kuo A."/>
            <person name="Sato T.K."/>
            <person name="Potts K.M."/>
            <person name="Salamov A.A."/>
            <person name="LaButti K.M."/>
            <person name="Sun H."/>
            <person name="Clum A."/>
            <person name="Pangilinan J.L."/>
            <person name="Lindquist E.A."/>
            <person name="Lucas S."/>
            <person name="Lapidus A."/>
            <person name="Jin M."/>
            <person name="Gunawan C."/>
            <person name="Balan V."/>
            <person name="Dale B.E."/>
            <person name="Jeffries T.W."/>
            <person name="Zinkel R."/>
            <person name="Barry K.W."/>
            <person name="Grigoriev I.V."/>
            <person name="Gasch A.P."/>
        </authorList>
    </citation>
    <scope>NUCLEOTIDE SEQUENCE [LARGE SCALE GENOMIC DNA]</scope>
    <source>
        <strain evidence="8">NRRL Y-27907 / 11-Y1</strain>
    </source>
</reference>
<dbReference type="Pfam" id="PF03151">
    <property type="entry name" value="TPT"/>
    <property type="match status" value="1"/>
</dbReference>
<dbReference type="OrthoDB" id="18894at2759"/>
<keyword evidence="4 5" id="KW-0472">Membrane</keyword>
<feature type="transmembrane region" description="Helical" evidence="5">
    <location>
        <begin position="58"/>
        <end position="81"/>
    </location>
</feature>
<dbReference type="GO" id="GO:0016020">
    <property type="term" value="C:membrane"/>
    <property type="evidence" value="ECO:0007669"/>
    <property type="project" value="UniProtKB-SubCell"/>
</dbReference>
<evidence type="ECO:0000256" key="3">
    <source>
        <dbReference type="ARBA" id="ARBA00022989"/>
    </source>
</evidence>
<evidence type="ECO:0000259" key="6">
    <source>
        <dbReference type="Pfam" id="PF03151"/>
    </source>
</evidence>
<dbReference type="InterPro" id="IPR050186">
    <property type="entry name" value="TPT_transporter"/>
</dbReference>
<dbReference type="eggNOG" id="KOG1443">
    <property type="taxonomic scope" value="Eukaryota"/>
</dbReference>